<comment type="subcellular location">
    <subcellularLocation>
        <location evidence="1">Cell projection</location>
        <location evidence="1">Cilium</location>
    </subcellularLocation>
</comment>
<dbReference type="InterPro" id="IPR036322">
    <property type="entry name" value="WD40_repeat_dom_sf"/>
</dbReference>
<organism evidence="9 10">
    <name type="scientific">Branchiostoma belcheri</name>
    <name type="common">Amphioxus</name>
    <dbReference type="NCBI Taxonomy" id="7741"/>
    <lineage>
        <taxon>Eukaryota</taxon>
        <taxon>Metazoa</taxon>
        <taxon>Chordata</taxon>
        <taxon>Cephalochordata</taxon>
        <taxon>Leptocardii</taxon>
        <taxon>Amphioxiformes</taxon>
        <taxon>Branchiostomatidae</taxon>
        <taxon>Branchiostoma</taxon>
    </lineage>
</organism>
<evidence type="ECO:0000256" key="5">
    <source>
        <dbReference type="ARBA" id="ARBA00022803"/>
    </source>
</evidence>
<sequence length="154" mass="17347">MQLKHMKNLLPPQDGAGKVMCLAWSPSNAKLAVCTVDRVVLLYDEQGEKRDKFSTKPADSKFGKKSYMVKAMAFSPDSAKIAVGQTDNIIYVYKIGEEWGEKKVICNKFIQTSAVTCLIWPPDQNIIFGLADGKVLKDLFLKFLTKLYDMCSWI</sequence>
<dbReference type="Gene3D" id="2.130.10.10">
    <property type="entry name" value="YVTN repeat-like/Quinoprotein amine dehydrogenase"/>
    <property type="match status" value="1"/>
</dbReference>
<accession>A0A6P4YYK7</accession>
<keyword evidence="9" id="KW-1185">Reference proteome</keyword>
<evidence type="ECO:0000313" key="10">
    <source>
        <dbReference type="RefSeq" id="XP_019623897.1"/>
    </source>
</evidence>
<evidence type="ECO:0000256" key="4">
    <source>
        <dbReference type="ARBA" id="ARBA00022737"/>
    </source>
</evidence>
<dbReference type="RefSeq" id="XP_019623897.1">
    <property type="nucleotide sequence ID" value="XM_019768338.1"/>
</dbReference>
<dbReference type="PANTHER" id="PTHR15722">
    <property type="entry name" value="IFT140/172-RELATED"/>
    <property type="match status" value="1"/>
</dbReference>
<evidence type="ECO:0000313" key="9">
    <source>
        <dbReference type="Proteomes" id="UP000515135"/>
    </source>
</evidence>
<dbReference type="AlphaFoldDB" id="A0A6P4YYK7"/>
<evidence type="ECO:0000256" key="2">
    <source>
        <dbReference type="ARBA" id="ARBA00022473"/>
    </source>
</evidence>
<evidence type="ECO:0000256" key="3">
    <source>
        <dbReference type="ARBA" id="ARBA00022574"/>
    </source>
</evidence>
<dbReference type="InterPro" id="IPR015943">
    <property type="entry name" value="WD40/YVTN_repeat-like_dom_sf"/>
</dbReference>
<keyword evidence="3" id="KW-0853">WD repeat</keyword>
<dbReference type="SMART" id="SM00320">
    <property type="entry name" value="WD40"/>
    <property type="match status" value="2"/>
</dbReference>
<dbReference type="GO" id="GO:0030992">
    <property type="term" value="C:intraciliary transport particle B"/>
    <property type="evidence" value="ECO:0007669"/>
    <property type="project" value="TreeGrafter"/>
</dbReference>
<dbReference type="InterPro" id="IPR001680">
    <property type="entry name" value="WD40_rpt"/>
</dbReference>
<dbReference type="Pfam" id="PF00400">
    <property type="entry name" value="WD40"/>
    <property type="match status" value="3"/>
</dbReference>
<dbReference type="GO" id="GO:0005930">
    <property type="term" value="C:axoneme"/>
    <property type="evidence" value="ECO:0007669"/>
    <property type="project" value="TreeGrafter"/>
</dbReference>
<proteinExistence type="inferred from homology"/>
<keyword evidence="5" id="KW-0802">TPR repeat</keyword>
<keyword evidence="7" id="KW-0966">Cell projection</keyword>
<dbReference type="OrthoDB" id="2186662at2759"/>
<dbReference type="KEGG" id="bbel:109469751"/>
<dbReference type="SUPFAM" id="SSF50978">
    <property type="entry name" value="WD40 repeat-like"/>
    <property type="match status" value="1"/>
</dbReference>
<reference evidence="10" key="1">
    <citation type="submission" date="2025-08" db="UniProtKB">
        <authorList>
            <consortium name="RefSeq"/>
        </authorList>
    </citation>
    <scope>IDENTIFICATION</scope>
    <source>
        <tissue evidence="10">Gonad</tissue>
    </source>
</reference>
<evidence type="ECO:0000256" key="1">
    <source>
        <dbReference type="ARBA" id="ARBA00004138"/>
    </source>
</evidence>
<comment type="similarity">
    <text evidence="8">Belongs to the IFT172 family.</text>
</comment>
<evidence type="ECO:0000256" key="6">
    <source>
        <dbReference type="ARBA" id="ARBA00023069"/>
    </source>
</evidence>
<name>A0A6P4YYK7_BRABE</name>
<gene>
    <name evidence="10" type="primary">LOC109469751</name>
</gene>
<dbReference type="PANTHER" id="PTHR15722:SF2">
    <property type="entry name" value="INTRAFLAGELLAR TRANSPORT PROTEIN 172 HOMOLOG"/>
    <property type="match status" value="1"/>
</dbReference>
<dbReference type="GO" id="GO:0042073">
    <property type="term" value="P:intraciliary transport"/>
    <property type="evidence" value="ECO:0007669"/>
    <property type="project" value="TreeGrafter"/>
</dbReference>
<protein>
    <submittedName>
        <fullName evidence="10">Intraflagellar transport protein 172 homolog</fullName>
    </submittedName>
</protein>
<evidence type="ECO:0000256" key="7">
    <source>
        <dbReference type="ARBA" id="ARBA00023273"/>
    </source>
</evidence>
<evidence type="ECO:0000256" key="8">
    <source>
        <dbReference type="ARBA" id="ARBA00038130"/>
    </source>
</evidence>
<dbReference type="Proteomes" id="UP000515135">
    <property type="component" value="Unplaced"/>
</dbReference>
<keyword evidence="4" id="KW-0677">Repeat</keyword>
<keyword evidence="2" id="KW-0217">Developmental protein</keyword>
<dbReference type="GeneID" id="109469751"/>
<dbReference type="GO" id="GO:0036064">
    <property type="term" value="C:ciliary basal body"/>
    <property type="evidence" value="ECO:0007669"/>
    <property type="project" value="TreeGrafter"/>
</dbReference>
<keyword evidence="6" id="KW-0969">Cilium</keyword>